<feature type="transmembrane region" description="Helical" evidence="5">
    <location>
        <begin position="253"/>
        <end position="275"/>
    </location>
</feature>
<dbReference type="AlphaFoldDB" id="A0A2K6VJD2"/>
<dbReference type="PROSITE" id="PS50262">
    <property type="entry name" value="G_PROTEIN_RECEP_F1_2"/>
    <property type="match status" value="1"/>
</dbReference>
<proteinExistence type="predicted"/>
<accession>A0A2K6VJD2</accession>
<protein>
    <submittedName>
        <fullName evidence="7">G_PROTEIN_RECEP_F1_2 domain-containing protein</fullName>
    </submittedName>
</protein>
<organism evidence="7 8">
    <name type="scientific">Onchocerca volvulus</name>
    <dbReference type="NCBI Taxonomy" id="6282"/>
    <lineage>
        <taxon>Eukaryota</taxon>
        <taxon>Metazoa</taxon>
        <taxon>Ecdysozoa</taxon>
        <taxon>Nematoda</taxon>
        <taxon>Chromadorea</taxon>
        <taxon>Rhabditida</taxon>
        <taxon>Spirurina</taxon>
        <taxon>Spiruromorpha</taxon>
        <taxon>Filarioidea</taxon>
        <taxon>Onchocercidae</taxon>
        <taxon>Onchocerca</taxon>
    </lineage>
</organism>
<dbReference type="Pfam" id="PF00001">
    <property type="entry name" value="7tm_1"/>
    <property type="match status" value="1"/>
</dbReference>
<dbReference type="Gene3D" id="1.20.1070.10">
    <property type="entry name" value="Rhodopsin 7-helix transmembrane proteins"/>
    <property type="match status" value="1"/>
</dbReference>
<dbReference type="PRINTS" id="PR00237">
    <property type="entry name" value="GPCRRHODOPSN"/>
</dbReference>
<feature type="transmembrane region" description="Helical" evidence="5">
    <location>
        <begin position="157"/>
        <end position="174"/>
    </location>
</feature>
<keyword evidence="4 5" id="KW-0472">Membrane</keyword>
<feature type="transmembrane region" description="Helical" evidence="5">
    <location>
        <begin position="72"/>
        <end position="95"/>
    </location>
</feature>
<dbReference type="CDD" id="cd14978">
    <property type="entry name" value="7tmA_FMRFamide_R-like"/>
    <property type="match status" value="1"/>
</dbReference>
<feature type="transmembrane region" description="Helical" evidence="5">
    <location>
        <begin position="35"/>
        <end position="60"/>
    </location>
</feature>
<evidence type="ECO:0000313" key="8">
    <source>
        <dbReference type="Proteomes" id="UP000024404"/>
    </source>
</evidence>
<evidence type="ECO:0000256" key="5">
    <source>
        <dbReference type="SAM" id="Phobius"/>
    </source>
</evidence>
<dbReference type="EnsemblMetazoa" id="OVOC11602.2">
    <property type="protein sequence ID" value="OVOC11602.2"/>
    <property type="gene ID" value="WBGene00248411"/>
</dbReference>
<dbReference type="SUPFAM" id="SSF81321">
    <property type="entry name" value="Family A G protein-coupled receptor-like"/>
    <property type="match status" value="1"/>
</dbReference>
<feature type="transmembrane region" description="Helical" evidence="5">
    <location>
        <begin position="115"/>
        <end position="136"/>
    </location>
</feature>
<dbReference type="STRING" id="6282.A0A2K6VJD2"/>
<keyword evidence="2 5" id="KW-0812">Transmembrane</keyword>
<keyword evidence="8" id="KW-1185">Reference proteome</keyword>
<keyword evidence="3 5" id="KW-1133">Transmembrane helix</keyword>
<reference evidence="8" key="1">
    <citation type="submission" date="2013-10" db="EMBL/GenBank/DDBJ databases">
        <title>Genome sequencing of Onchocerca volvulus.</title>
        <authorList>
            <person name="Cotton J."/>
            <person name="Tsai J."/>
            <person name="Stanley E."/>
            <person name="Tracey A."/>
            <person name="Holroyd N."/>
            <person name="Lustigman S."/>
            <person name="Berriman M."/>
        </authorList>
    </citation>
    <scope>NUCLEOTIDE SEQUENCE</scope>
</reference>
<feature type="transmembrane region" description="Helical" evidence="5">
    <location>
        <begin position="287"/>
        <end position="312"/>
    </location>
</feature>
<name>A0A2K6VJD2_ONCVO</name>
<dbReference type="PANTHER" id="PTHR47632">
    <property type="entry name" value="FMRFAMIDE PEPTIDE RECEPTOR FAMILY-RELATED"/>
    <property type="match status" value="1"/>
</dbReference>
<evidence type="ECO:0000259" key="6">
    <source>
        <dbReference type="PROSITE" id="PS50262"/>
    </source>
</evidence>
<dbReference type="InterPro" id="IPR000276">
    <property type="entry name" value="GPCR_Rhodpsn"/>
</dbReference>
<dbReference type="GO" id="GO:0004930">
    <property type="term" value="F:G protein-coupled receptor activity"/>
    <property type="evidence" value="ECO:0007669"/>
    <property type="project" value="InterPro"/>
</dbReference>
<evidence type="ECO:0000256" key="4">
    <source>
        <dbReference type="ARBA" id="ARBA00023136"/>
    </source>
</evidence>
<dbReference type="InterPro" id="IPR053326">
    <property type="entry name" value="GPCR1-like"/>
</dbReference>
<sequence length="341" mass="38604">MNLLGSMENNDNDKHLPLCSICMGSSDSKYMKYNLAVSGIILPIIGFIGIIGNSLVMTVYGNIEQRNFSTNIYLAALAFSDFSMIWTAIILYSIEAWRHHGPVVLSVIYVRSAEFVFPISTMLQTTSVYFCVAAAADSFVRIVLSAKIKDKICTPRFARLLVLSIAIISFLYNVPHFFELKIIDCIDEARNNTLSVQVCPTELRNNALYYELYYTYMYTIFMAAGPLLIIVTLNASIVRVVLKNGASEDSDTISLIVVVFMFIFCNSAALLVNFIEMFFADKVYDVLIYLVDMSNLLVIINCTSNFFCYLFFGGSFRRTLRKILIGWSSQFDLESFIDYQQ</sequence>
<feature type="transmembrane region" description="Helical" evidence="5">
    <location>
        <begin position="216"/>
        <end position="241"/>
    </location>
</feature>
<dbReference type="PANTHER" id="PTHR47632:SF1">
    <property type="entry name" value="G-PROTEIN COUPLED RECEPTORS FAMILY 1 PROFILE DOMAIN-CONTAINING PROTEIN"/>
    <property type="match status" value="1"/>
</dbReference>
<evidence type="ECO:0000256" key="3">
    <source>
        <dbReference type="ARBA" id="ARBA00022989"/>
    </source>
</evidence>
<evidence type="ECO:0000256" key="2">
    <source>
        <dbReference type="ARBA" id="ARBA00022692"/>
    </source>
</evidence>
<dbReference type="EnsemblMetazoa" id="OVOC11602.1">
    <property type="protein sequence ID" value="OVOC11602.1"/>
    <property type="gene ID" value="WBGene00248411"/>
</dbReference>
<evidence type="ECO:0000313" key="7">
    <source>
        <dbReference type="EnsemblMetazoa" id="OVOC11602.2"/>
    </source>
</evidence>
<comment type="subcellular location">
    <subcellularLocation>
        <location evidence="1">Membrane</location>
    </subcellularLocation>
</comment>
<evidence type="ECO:0000256" key="1">
    <source>
        <dbReference type="ARBA" id="ARBA00004370"/>
    </source>
</evidence>
<dbReference type="Proteomes" id="UP000024404">
    <property type="component" value="Unassembled WGS sequence"/>
</dbReference>
<dbReference type="EMBL" id="CMVM020000380">
    <property type="status" value="NOT_ANNOTATED_CDS"/>
    <property type="molecule type" value="Genomic_DNA"/>
</dbReference>
<feature type="domain" description="G-protein coupled receptors family 1 profile" evidence="6">
    <location>
        <begin position="52"/>
        <end position="309"/>
    </location>
</feature>
<reference evidence="7" key="2">
    <citation type="submission" date="2018-02" db="UniProtKB">
        <authorList>
            <consortium name="EnsemblMetazoa"/>
        </authorList>
    </citation>
    <scope>IDENTIFICATION</scope>
</reference>
<dbReference type="InterPro" id="IPR017452">
    <property type="entry name" value="GPCR_Rhodpsn_7TM"/>
</dbReference>
<dbReference type="GO" id="GO:0016020">
    <property type="term" value="C:membrane"/>
    <property type="evidence" value="ECO:0007669"/>
    <property type="project" value="UniProtKB-SubCell"/>
</dbReference>